<dbReference type="EMBL" id="HE612861">
    <property type="protein sequence ID" value="CCE63671.1"/>
    <property type="molecule type" value="Genomic_DNA"/>
</dbReference>
<dbReference type="PROSITE" id="PS00383">
    <property type="entry name" value="TYR_PHOSPHATASE_1"/>
    <property type="match status" value="1"/>
</dbReference>
<dbReference type="STRING" id="1071381.G8BV89"/>
<dbReference type="GeneID" id="11531549"/>
<dbReference type="InterPro" id="IPR029023">
    <property type="entry name" value="Tensin_phosphatase"/>
</dbReference>
<dbReference type="GO" id="GO:0005634">
    <property type="term" value="C:nucleus"/>
    <property type="evidence" value="ECO:0007669"/>
    <property type="project" value="TreeGrafter"/>
</dbReference>
<evidence type="ECO:0000256" key="3">
    <source>
        <dbReference type="ARBA" id="ARBA00022912"/>
    </source>
</evidence>
<dbReference type="AlphaFoldDB" id="G8BV89"/>
<dbReference type="SMART" id="SM00195">
    <property type="entry name" value="DSPc"/>
    <property type="match status" value="1"/>
</dbReference>
<feature type="domain" description="Tyrosine specific protein phosphatases" evidence="4">
    <location>
        <begin position="148"/>
        <end position="207"/>
    </location>
</feature>
<evidence type="ECO:0000256" key="2">
    <source>
        <dbReference type="ARBA" id="ARBA00022801"/>
    </source>
</evidence>
<dbReference type="Pfam" id="PF00782">
    <property type="entry name" value="DSPc"/>
    <property type="match status" value="1"/>
</dbReference>
<dbReference type="OMA" id="CWLNLYW"/>
<dbReference type="Gene3D" id="3.90.190.10">
    <property type="entry name" value="Protein tyrosine phosphatase superfamily"/>
    <property type="match status" value="1"/>
</dbReference>
<dbReference type="Proteomes" id="UP000005666">
    <property type="component" value="Chromosome 6"/>
</dbReference>
<dbReference type="eggNOG" id="KOG2283">
    <property type="taxonomic scope" value="Eukaryota"/>
</dbReference>
<dbReference type="InterPro" id="IPR020422">
    <property type="entry name" value="TYR_PHOSPHATASE_DUAL_dom"/>
</dbReference>
<gene>
    <name evidence="6" type="primary">TPHA0F01890</name>
    <name evidence="6" type="ordered locus">TPHA_0F01890</name>
</gene>
<dbReference type="RefSeq" id="XP_003686105.1">
    <property type="nucleotide sequence ID" value="XM_003686057.1"/>
</dbReference>
<dbReference type="PROSITE" id="PS51181">
    <property type="entry name" value="PPASE_TENSIN"/>
    <property type="match status" value="1"/>
</dbReference>
<evidence type="ECO:0000259" key="5">
    <source>
        <dbReference type="PROSITE" id="PS51181"/>
    </source>
</evidence>
<dbReference type="SUPFAM" id="SSF52799">
    <property type="entry name" value="(Phosphotyrosine protein) phosphatases II"/>
    <property type="match status" value="1"/>
</dbReference>
<dbReference type="GO" id="GO:0051896">
    <property type="term" value="P:regulation of phosphatidylinositol 3-kinase/protein kinase B signal transduction"/>
    <property type="evidence" value="ECO:0007669"/>
    <property type="project" value="TreeGrafter"/>
</dbReference>
<dbReference type="GO" id="GO:0046856">
    <property type="term" value="P:phosphatidylinositol dephosphorylation"/>
    <property type="evidence" value="ECO:0007669"/>
    <property type="project" value="TreeGrafter"/>
</dbReference>
<dbReference type="InterPro" id="IPR029021">
    <property type="entry name" value="Prot-tyrosine_phosphatase-like"/>
</dbReference>
<evidence type="ECO:0000256" key="1">
    <source>
        <dbReference type="ARBA" id="ARBA00013015"/>
    </source>
</evidence>
<dbReference type="InterPro" id="IPR000387">
    <property type="entry name" value="Tyr_Pase_dom"/>
</dbReference>
<dbReference type="GO" id="GO:0042995">
    <property type="term" value="C:cell projection"/>
    <property type="evidence" value="ECO:0007669"/>
    <property type="project" value="TreeGrafter"/>
</dbReference>
<dbReference type="GO" id="GO:0016314">
    <property type="term" value="F:phosphatidylinositol-3,4,5-trisphosphate 3-phosphatase activity"/>
    <property type="evidence" value="ECO:0007669"/>
    <property type="project" value="UniProtKB-EC"/>
</dbReference>
<dbReference type="GO" id="GO:0004725">
    <property type="term" value="F:protein tyrosine phosphatase activity"/>
    <property type="evidence" value="ECO:0007669"/>
    <property type="project" value="TreeGrafter"/>
</dbReference>
<dbReference type="GO" id="GO:0030476">
    <property type="term" value="P:ascospore wall assembly"/>
    <property type="evidence" value="ECO:0007669"/>
    <property type="project" value="EnsemblFungi"/>
</dbReference>
<dbReference type="PANTHER" id="PTHR12305">
    <property type="entry name" value="PHOSPHATASE WITH HOMOLOGY TO TENSIN"/>
    <property type="match status" value="1"/>
</dbReference>
<feature type="domain" description="Phosphatase tensin-type" evidence="5">
    <location>
        <begin position="26"/>
        <end position="235"/>
    </location>
</feature>
<dbReference type="KEGG" id="tpf:TPHA_0F01890"/>
<dbReference type="OrthoDB" id="16692at2759"/>
<keyword evidence="3" id="KW-0904">Protein phosphatase</keyword>
<dbReference type="PANTHER" id="PTHR12305:SF81">
    <property type="entry name" value="PHOSPHATIDYLINOSITOL 3,4,5-TRISPHOSPHATE 3-PHOSPHATASE AND DUAL-SPECIFICITY PROTEIN PHOSPHATASE PTEN"/>
    <property type="match status" value="1"/>
</dbReference>
<dbReference type="EC" id="3.1.3.67" evidence="1"/>
<dbReference type="GO" id="GO:0043491">
    <property type="term" value="P:phosphatidylinositol 3-kinase/protein kinase B signal transduction"/>
    <property type="evidence" value="ECO:0007669"/>
    <property type="project" value="TreeGrafter"/>
</dbReference>
<reference evidence="6 7" key="1">
    <citation type="journal article" date="2011" name="Proc. Natl. Acad. Sci. U.S.A.">
        <title>Evolutionary erosion of yeast sex chromosomes by mating-type switching accidents.</title>
        <authorList>
            <person name="Gordon J.L."/>
            <person name="Armisen D."/>
            <person name="Proux-Wera E."/>
            <person name="Oheigeartaigh S.S."/>
            <person name="Byrne K.P."/>
            <person name="Wolfe K.H."/>
        </authorList>
    </citation>
    <scope>NUCLEOTIDE SEQUENCE [LARGE SCALE GENOMIC DNA]</scope>
    <source>
        <strain evidence="7">ATCC 24235 / CBS 4417 / NBRC 1672 / NRRL Y-8282 / UCD 70-5</strain>
    </source>
</reference>
<dbReference type="PROSITE" id="PS50056">
    <property type="entry name" value="TYR_PHOSPHATASE_2"/>
    <property type="match status" value="1"/>
</dbReference>
<dbReference type="HOGENOM" id="CLU_020105_0_0_1"/>
<accession>G8BV89</accession>
<organism evidence="6 7">
    <name type="scientific">Tetrapisispora phaffii (strain ATCC 24235 / CBS 4417 / NBRC 1672 / NRRL Y-8282 / UCD 70-5)</name>
    <name type="common">Yeast</name>
    <name type="synonym">Fabospora phaffii</name>
    <dbReference type="NCBI Taxonomy" id="1071381"/>
    <lineage>
        <taxon>Eukaryota</taxon>
        <taxon>Fungi</taxon>
        <taxon>Dikarya</taxon>
        <taxon>Ascomycota</taxon>
        <taxon>Saccharomycotina</taxon>
        <taxon>Saccharomycetes</taxon>
        <taxon>Saccharomycetales</taxon>
        <taxon>Saccharomycetaceae</taxon>
        <taxon>Tetrapisispora</taxon>
    </lineage>
</organism>
<dbReference type="CDD" id="cd14497">
    <property type="entry name" value="PTP_PTEN-like"/>
    <property type="match status" value="1"/>
</dbReference>
<keyword evidence="7" id="KW-1185">Reference proteome</keyword>
<proteinExistence type="predicted"/>
<sequence>MKDSKNKTTSPVSLILKKCFTFPMNRSKQNSGHTLDISYILPNLIVCSYPANHYPKVFYRNSLPDLIDYLNTTHGYQRWKIYNIKGEHTKTDYSEEDVYEILDNDLNVKVNSLDFPGKFISNKEVGIIQKKECVLKKGWLDHCPPTFLRMQEIVDDIEAQLNKSEKNVAVVHCRMGKGRSGTIVIAYLMKILVCPLSEAKDIFQNARFKIGISKGVTIRSQLRYLTYHELFLNYDMSKRKILLEILKNKENLFHFQLSSIELINPNSIIIPPKSINLVTIKVQTYNMDMNDLIQLNSSAKLEDGWKLDIYKKNSKYSGYDAYNNRRLIIHCPLDIPYDVSDIRIIFGINNNCNHKGNNEKLKNNSNSNDFESFNYNISSDKDSISNVITNSVTNRTSYSRVWFNLYWESLKCLQALSQTNFQIEQLLYEQFLGREFHMKINWNELDGPKGTNKKGIKLFDMAIIKWKIKQ</sequence>
<evidence type="ECO:0000259" key="4">
    <source>
        <dbReference type="PROSITE" id="PS50056"/>
    </source>
</evidence>
<dbReference type="InterPro" id="IPR051281">
    <property type="entry name" value="Dual-spec_lipid-protein_phosph"/>
</dbReference>
<dbReference type="GO" id="GO:0005829">
    <property type="term" value="C:cytosol"/>
    <property type="evidence" value="ECO:0007669"/>
    <property type="project" value="TreeGrafter"/>
</dbReference>
<name>G8BV89_TETPH</name>
<protein>
    <recommendedName>
        <fullName evidence="1">phosphatidylinositol-3,4,5-trisphosphate 3-phosphatase</fullName>
        <ecNumber evidence="1">3.1.3.67</ecNumber>
    </recommendedName>
</protein>
<dbReference type="InterPro" id="IPR000340">
    <property type="entry name" value="Dual-sp_phosphatase_cat-dom"/>
</dbReference>
<dbReference type="GO" id="GO:0005886">
    <property type="term" value="C:plasma membrane"/>
    <property type="evidence" value="ECO:0007669"/>
    <property type="project" value="TreeGrafter"/>
</dbReference>
<keyword evidence="2" id="KW-0378">Hydrolase</keyword>
<evidence type="ECO:0000313" key="7">
    <source>
        <dbReference type="Proteomes" id="UP000005666"/>
    </source>
</evidence>
<dbReference type="InterPro" id="IPR016130">
    <property type="entry name" value="Tyr_Pase_AS"/>
</dbReference>
<evidence type="ECO:0000313" key="6">
    <source>
        <dbReference type="EMBL" id="CCE63671.1"/>
    </source>
</evidence>